<dbReference type="AlphaFoldDB" id="A0A398BET9"/>
<protein>
    <submittedName>
        <fullName evidence="1">Uncharacterized protein</fullName>
    </submittedName>
</protein>
<evidence type="ECO:0000313" key="2">
    <source>
        <dbReference type="Proteomes" id="UP000265816"/>
    </source>
</evidence>
<dbReference type="Proteomes" id="UP000265816">
    <property type="component" value="Unassembled WGS sequence"/>
</dbReference>
<dbReference type="EMBL" id="QWVT01000007">
    <property type="protein sequence ID" value="RID88317.1"/>
    <property type="molecule type" value="Genomic_DNA"/>
</dbReference>
<accession>A0A398BET9</accession>
<dbReference type="RefSeq" id="WP_119111235.1">
    <property type="nucleotide sequence ID" value="NZ_CBCSEO010000008.1"/>
</dbReference>
<name>A0A398BET9_9BACI</name>
<evidence type="ECO:0000313" key="1">
    <source>
        <dbReference type="EMBL" id="RID88317.1"/>
    </source>
</evidence>
<gene>
    <name evidence="1" type="ORF">D1970_02140</name>
</gene>
<proteinExistence type="predicted"/>
<reference evidence="1 2" key="1">
    <citation type="submission" date="2018-08" db="EMBL/GenBank/DDBJ databases">
        <title>Bacillus jemisoniae sp. nov., Bacillus chryseoplanitiae sp. nov., Bacillus resnikiae sp. nov., and Bacillus frankliniae sp. nov., isolated from Viking spacecraft and associated surfaces.</title>
        <authorList>
            <person name="Seuylemezian A."/>
            <person name="Vaishampayan P."/>
        </authorList>
    </citation>
    <scope>NUCLEOTIDE SEQUENCE [LARGE SCALE GENOMIC DNA]</scope>
    <source>
        <strain evidence="1 2">JJ-247</strain>
    </source>
</reference>
<comment type="caution">
    <text evidence="1">The sequence shown here is derived from an EMBL/GenBank/DDBJ whole genome shotgun (WGS) entry which is preliminary data.</text>
</comment>
<keyword evidence="2" id="KW-1185">Reference proteome</keyword>
<sequence length="61" mass="7185">MLKWMTVAVAFIVLLVLIEEAAQYLLKRYMLGAENHNDERTKVIKMKIKDFVEKYKKSASH</sequence>
<organism evidence="1 2">
    <name type="scientific">Mesobacillus zeae</name>
    <dbReference type="NCBI Taxonomy" id="1917180"/>
    <lineage>
        <taxon>Bacteria</taxon>
        <taxon>Bacillati</taxon>
        <taxon>Bacillota</taxon>
        <taxon>Bacilli</taxon>
        <taxon>Bacillales</taxon>
        <taxon>Bacillaceae</taxon>
        <taxon>Mesobacillus</taxon>
    </lineage>
</organism>